<evidence type="ECO:0000256" key="2">
    <source>
        <dbReference type="SAM" id="MobiDB-lite"/>
    </source>
</evidence>
<name>A0A2A2M138_9BILA</name>
<dbReference type="PROSITE" id="PS51670">
    <property type="entry name" value="SHKT"/>
    <property type="match status" value="1"/>
</dbReference>
<keyword evidence="1" id="KW-1015">Disulfide bond</keyword>
<evidence type="ECO:0000256" key="1">
    <source>
        <dbReference type="PROSITE-ProRule" id="PRU01005"/>
    </source>
</evidence>
<sequence>MVSELKSTPLHQTNSKVTQPPSSKHCKSTQMSSTKVKTAGTWRKKKKKIKPFSMVSRNRNKPTTSVTPVPPPPPNERPKRAKVETESEYCDATMDNTCQKFSGLPPCPLHPWMPQTIPTIPTAPAVPAVIPPYRPPVIAPYSFVPQISPYAGISQISTYTGVPQVATNLGSYYANLGSSVGAVRSTCMDTHEKCAIWASTGQCSLNAVAMRRLCPVSCGTCLSGSTIGTAGSVGSAIGTYPSVAYVAQPTPIVTSSAYNYPYPYTGSIYTGRSIYENNVLRSPTIKSSITPITKDLNSEVAKNNKKFFY</sequence>
<gene>
    <name evidence="4" type="ORF">WR25_08984</name>
</gene>
<feature type="region of interest" description="Disordered" evidence="2">
    <location>
        <begin position="1"/>
        <end position="81"/>
    </location>
</feature>
<dbReference type="OrthoDB" id="5868945at2759"/>
<proteinExistence type="predicted"/>
<accession>A0A2A2M138</accession>
<dbReference type="SMART" id="SM00254">
    <property type="entry name" value="ShKT"/>
    <property type="match status" value="1"/>
</dbReference>
<keyword evidence="5" id="KW-1185">Reference proteome</keyword>
<reference evidence="4 5" key="1">
    <citation type="journal article" date="2017" name="Curr. Biol.">
        <title>Genome architecture and evolution of a unichromosomal asexual nematode.</title>
        <authorList>
            <person name="Fradin H."/>
            <person name="Zegar C."/>
            <person name="Gutwein M."/>
            <person name="Lucas J."/>
            <person name="Kovtun M."/>
            <person name="Corcoran D."/>
            <person name="Baugh L.R."/>
            <person name="Kiontke K."/>
            <person name="Gunsalus K."/>
            <person name="Fitch D.H."/>
            <person name="Piano F."/>
        </authorList>
    </citation>
    <scope>NUCLEOTIDE SEQUENCE [LARGE SCALE GENOMIC DNA]</scope>
    <source>
        <strain evidence="4">PF1309</strain>
    </source>
</reference>
<dbReference type="Pfam" id="PF01549">
    <property type="entry name" value="ShK"/>
    <property type="match status" value="1"/>
</dbReference>
<evidence type="ECO:0000313" key="4">
    <source>
        <dbReference type="EMBL" id="PAV92204.1"/>
    </source>
</evidence>
<evidence type="ECO:0000313" key="5">
    <source>
        <dbReference type="Proteomes" id="UP000218231"/>
    </source>
</evidence>
<dbReference type="InterPro" id="IPR003582">
    <property type="entry name" value="ShKT_dom"/>
</dbReference>
<dbReference type="EMBL" id="LIAE01006252">
    <property type="protein sequence ID" value="PAV92204.1"/>
    <property type="molecule type" value="Genomic_DNA"/>
</dbReference>
<dbReference type="Proteomes" id="UP000218231">
    <property type="component" value="Unassembled WGS sequence"/>
</dbReference>
<protein>
    <recommendedName>
        <fullName evidence="3">ShKT domain-containing protein</fullName>
    </recommendedName>
</protein>
<feature type="compositionally biased region" description="Polar residues" evidence="2">
    <location>
        <begin position="1"/>
        <end position="36"/>
    </location>
</feature>
<comment type="caution">
    <text evidence="4">The sequence shown here is derived from an EMBL/GenBank/DDBJ whole genome shotgun (WGS) entry which is preliminary data.</text>
</comment>
<dbReference type="AlphaFoldDB" id="A0A2A2M138"/>
<dbReference type="Gene3D" id="1.10.10.1940">
    <property type="match status" value="1"/>
</dbReference>
<feature type="domain" description="ShKT" evidence="3">
    <location>
        <begin position="187"/>
        <end position="221"/>
    </location>
</feature>
<dbReference type="STRING" id="2018661.A0A2A2M138"/>
<feature type="disulfide bond" evidence="1">
    <location>
        <begin position="187"/>
        <end position="221"/>
    </location>
</feature>
<evidence type="ECO:0000259" key="3">
    <source>
        <dbReference type="PROSITE" id="PS51670"/>
    </source>
</evidence>
<organism evidence="4 5">
    <name type="scientific">Diploscapter pachys</name>
    <dbReference type="NCBI Taxonomy" id="2018661"/>
    <lineage>
        <taxon>Eukaryota</taxon>
        <taxon>Metazoa</taxon>
        <taxon>Ecdysozoa</taxon>
        <taxon>Nematoda</taxon>
        <taxon>Chromadorea</taxon>
        <taxon>Rhabditida</taxon>
        <taxon>Rhabditina</taxon>
        <taxon>Rhabditomorpha</taxon>
        <taxon>Rhabditoidea</taxon>
        <taxon>Rhabditidae</taxon>
        <taxon>Diploscapter</taxon>
    </lineage>
</organism>
<comment type="caution">
    <text evidence="1">Lacks conserved residue(s) required for the propagation of feature annotation.</text>
</comment>